<dbReference type="AlphaFoldDB" id="A0A1Z5YVT9"/>
<proteinExistence type="predicted"/>
<name>A0A1Z5YVT9_9PROT</name>
<reference evidence="2 3" key="1">
    <citation type="submission" date="2014-06" db="EMBL/GenBank/DDBJ databases">
        <authorList>
            <person name="Ju J."/>
            <person name="Zhang J."/>
        </authorList>
    </citation>
    <scope>NUCLEOTIDE SEQUENCE [LARGE SCALE GENOMIC DNA]</scope>
    <source>
        <strain evidence="2 3">DsW_47</strain>
    </source>
</reference>
<evidence type="ECO:0000256" key="1">
    <source>
        <dbReference type="SAM" id="MobiDB-lite"/>
    </source>
</evidence>
<comment type="caution">
    <text evidence="2">The sequence shown here is derived from an EMBL/GenBank/DDBJ whole genome shotgun (WGS) entry which is preliminary data.</text>
</comment>
<sequence length="153" mass="16508">MELLMSLNYRICVLVWLGALQGFWTGTSPAFSSPIRLAENTTPEDTVKTVLSRPLFAPSRRPDAVAVQSDTLPVLTGIVHSAGQDGALFRGDQNSAGHLVHQGESIAGWHIIAVTPEAVTLEREGHQIVQRPDFQHHQGAEGATQPRVPDAGE</sequence>
<organism evidence="2 3">
    <name type="scientific">Acetobacter cibinongensis</name>
    <dbReference type="NCBI Taxonomy" id="146475"/>
    <lineage>
        <taxon>Bacteria</taxon>
        <taxon>Pseudomonadati</taxon>
        <taxon>Pseudomonadota</taxon>
        <taxon>Alphaproteobacteria</taxon>
        <taxon>Acetobacterales</taxon>
        <taxon>Acetobacteraceae</taxon>
        <taxon>Acetobacter</taxon>
    </lineage>
</organism>
<accession>A0A1Z5YVT9</accession>
<dbReference type="EMBL" id="JOMQ01000018">
    <property type="protein sequence ID" value="OUJ03006.1"/>
    <property type="molecule type" value="Genomic_DNA"/>
</dbReference>
<gene>
    <name evidence="2" type="ORF">HK14_03660</name>
</gene>
<protein>
    <submittedName>
        <fullName evidence="2">Uncharacterized protein</fullName>
    </submittedName>
</protein>
<evidence type="ECO:0000313" key="3">
    <source>
        <dbReference type="Proteomes" id="UP000196086"/>
    </source>
</evidence>
<dbReference type="Proteomes" id="UP000196086">
    <property type="component" value="Unassembled WGS sequence"/>
</dbReference>
<feature type="region of interest" description="Disordered" evidence="1">
    <location>
        <begin position="132"/>
        <end position="153"/>
    </location>
</feature>
<evidence type="ECO:0000313" key="2">
    <source>
        <dbReference type="EMBL" id="OUJ03006.1"/>
    </source>
</evidence>